<evidence type="ECO:0000313" key="10">
    <source>
        <dbReference type="EMBL" id="OKH44414.1"/>
    </source>
</evidence>
<dbReference type="InterPro" id="IPR001867">
    <property type="entry name" value="OmpR/PhoB-type_DNA-bd"/>
</dbReference>
<accession>A0A1U7IZJ9</accession>
<dbReference type="InterPro" id="IPR011006">
    <property type="entry name" value="CheY-like_superfamily"/>
</dbReference>
<keyword evidence="3" id="KW-0805">Transcription regulation</keyword>
<dbReference type="GO" id="GO:0005829">
    <property type="term" value="C:cytosol"/>
    <property type="evidence" value="ECO:0007669"/>
    <property type="project" value="TreeGrafter"/>
</dbReference>
<gene>
    <name evidence="10" type="ORF">NIES30_22570</name>
</gene>
<protein>
    <submittedName>
        <fullName evidence="10">DNA-binding response regulator</fullName>
    </submittedName>
</protein>
<dbReference type="CDD" id="cd19935">
    <property type="entry name" value="REC_OmpR_CusR-like"/>
    <property type="match status" value="1"/>
</dbReference>
<name>A0A1U7IZJ9_9CYAN</name>
<dbReference type="RefSeq" id="WP_073610715.1">
    <property type="nucleotide sequence ID" value="NZ_MRCG01000023.1"/>
</dbReference>
<comment type="caution">
    <text evidence="10">The sequence shown here is derived from an EMBL/GenBank/DDBJ whole genome shotgun (WGS) entry which is preliminary data.</text>
</comment>
<keyword evidence="2" id="KW-0902">Two-component regulatory system</keyword>
<evidence type="ECO:0000259" key="8">
    <source>
        <dbReference type="PROSITE" id="PS50110"/>
    </source>
</evidence>
<evidence type="ECO:0000256" key="4">
    <source>
        <dbReference type="ARBA" id="ARBA00023125"/>
    </source>
</evidence>
<dbReference type="PANTHER" id="PTHR48111:SF38">
    <property type="entry name" value="TWO-COMPONENT RESPONSE REGULATOR"/>
    <property type="match status" value="1"/>
</dbReference>
<dbReference type="Pfam" id="PF00486">
    <property type="entry name" value="Trans_reg_C"/>
    <property type="match status" value="1"/>
</dbReference>
<dbReference type="PANTHER" id="PTHR48111">
    <property type="entry name" value="REGULATOR OF RPOS"/>
    <property type="match status" value="1"/>
</dbReference>
<reference evidence="10 11" key="1">
    <citation type="submission" date="2016-11" db="EMBL/GenBank/DDBJ databases">
        <title>Draft Genome Sequences of Nine Cyanobacterial Strains from Diverse Habitats.</title>
        <authorList>
            <person name="Zhu T."/>
            <person name="Hou S."/>
            <person name="Lu X."/>
            <person name="Hess W.R."/>
        </authorList>
    </citation>
    <scope>NUCLEOTIDE SEQUENCE [LARGE SCALE GENOMIC DNA]</scope>
    <source>
        <strain evidence="10 11">NIES-30</strain>
    </source>
</reference>
<dbReference type="AlphaFoldDB" id="A0A1U7IZJ9"/>
<dbReference type="CDD" id="cd00383">
    <property type="entry name" value="trans_reg_C"/>
    <property type="match status" value="1"/>
</dbReference>
<dbReference type="Gene3D" id="1.10.10.10">
    <property type="entry name" value="Winged helix-like DNA-binding domain superfamily/Winged helix DNA-binding domain"/>
    <property type="match status" value="1"/>
</dbReference>
<dbReference type="FunFam" id="3.40.50.2300:FF:000001">
    <property type="entry name" value="DNA-binding response regulator PhoB"/>
    <property type="match status" value="1"/>
</dbReference>
<feature type="domain" description="Response regulatory" evidence="8">
    <location>
        <begin position="2"/>
        <end position="116"/>
    </location>
</feature>
<evidence type="ECO:0000256" key="2">
    <source>
        <dbReference type="ARBA" id="ARBA00023012"/>
    </source>
</evidence>
<dbReference type="InterPro" id="IPR036388">
    <property type="entry name" value="WH-like_DNA-bd_sf"/>
</dbReference>
<dbReference type="GO" id="GO:0000156">
    <property type="term" value="F:phosphorelay response regulator activity"/>
    <property type="evidence" value="ECO:0007669"/>
    <property type="project" value="TreeGrafter"/>
</dbReference>
<evidence type="ECO:0000256" key="7">
    <source>
        <dbReference type="PROSITE-ProRule" id="PRU01091"/>
    </source>
</evidence>
<dbReference type="SMART" id="SM00862">
    <property type="entry name" value="Trans_reg_C"/>
    <property type="match status" value="1"/>
</dbReference>
<dbReference type="FunFam" id="1.10.10.10:FF:000005">
    <property type="entry name" value="Two-component system response regulator"/>
    <property type="match status" value="1"/>
</dbReference>
<dbReference type="Pfam" id="PF00072">
    <property type="entry name" value="Response_reg"/>
    <property type="match status" value="1"/>
</dbReference>
<keyword evidence="4 7" id="KW-0238">DNA-binding</keyword>
<dbReference type="Gene3D" id="6.10.250.690">
    <property type="match status" value="1"/>
</dbReference>
<dbReference type="SMART" id="SM00448">
    <property type="entry name" value="REC"/>
    <property type="match status" value="1"/>
</dbReference>
<dbReference type="Gene3D" id="3.40.50.2300">
    <property type="match status" value="1"/>
</dbReference>
<dbReference type="PROSITE" id="PS50110">
    <property type="entry name" value="RESPONSE_REGULATORY"/>
    <property type="match status" value="1"/>
</dbReference>
<evidence type="ECO:0000313" key="11">
    <source>
        <dbReference type="Proteomes" id="UP000185557"/>
    </source>
</evidence>
<dbReference type="SUPFAM" id="SSF52172">
    <property type="entry name" value="CheY-like"/>
    <property type="match status" value="1"/>
</dbReference>
<organism evidence="10 11">
    <name type="scientific">Phormidium tenue NIES-30</name>
    <dbReference type="NCBI Taxonomy" id="549789"/>
    <lineage>
        <taxon>Bacteria</taxon>
        <taxon>Bacillati</taxon>
        <taxon>Cyanobacteriota</taxon>
        <taxon>Cyanophyceae</taxon>
        <taxon>Oscillatoriophycideae</taxon>
        <taxon>Oscillatoriales</taxon>
        <taxon>Oscillatoriaceae</taxon>
        <taxon>Phormidium</taxon>
    </lineage>
</organism>
<sequence length="236" mass="26225">MNVLLVEDEAKIASFVAQGLQEQGFVVDTCPNGTEGYALATDRTYDVVLLDIMVPGMDGLAILKALRGAGYAVPVILITARNELDDRLAGLNLGADDYIAKPFYVEELVARMHAVVRRSSGERQNFLAAGPLRLDRITREVTCGGHQVELTAREFNLLEYLMRSPGRVLTRTQILEHVWGYDFNPSTNVVDVAIQRLRKKLDPLEAAHWIESVRGVGYRFRPPDESNSASSRGERP</sequence>
<evidence type="ECO:0000256" key="3">
    <source>
        <dbReference type="ARBA" id="ARBA00023015"/>
    </source>
</evidence>
<dbReference type="GO" id="GO:0032993">
    <property type="term" value="C:protein-DNA complex"/>
    <property type="evidence" value="ECO:0007669"/>
    <property type="project" value="TreeGrafter"/>
</dbReference>
<dbReference type="InterPro" id="IPR001789">
    <property type="entry name" value="Sig_transdc_resp-reg_receiver"/>
</dbReference>
<dbReference type="InterPro" id="IPR039420">
    <property type="entry name" value="WalR-like"/>
</dbReference>
<dbReference type="GO" id="GO:0000976">
    <property type="term" value="F:transcription cis-regulatory region binding"/>
    <property type="evidence" value="ECO:0007669"/>
    <property type="project" value="TreeGrafter"/>
</dbReference>
<dbReference type="GO" id="GO:0006355">
    <property type="term" value="P:regulation of DNA-templated transcription"/>
    <property type="evidence" value="ECO:0007669"/>
    <property type="project" value="InterPro"/>
</dbReference>
<dbReference type="Proteomes" id="UP000185557">
    <property type="component" value="Unassembled WGS sequence"/>
</dbReference>
<dbReference type="EMBL" id="MRCG01000023">
    <property type="protein sequence ID" value="OKH44414.1"/>
    <property type="molecule type" value="Genomic_DNA"/>
</dbReference>
<evidence type="ECO:0000256" key="5">
    <source>
        <dbReference type="ARBA" id="ARBA00023163"/>
    </source>
</evidence>
<dbReference type="PROSITE" id="PS51755">
    <property type="entry name" value="OMPR_PHOB"/>
    <property type="match status" value="1"/>
</dbReference>
<keyword evidence="1 6" id="KW-0597">Phosphoprotein</keyword>
<evidence type="ECO:0000259" key="9">
    <source>
        <dbReference type="PROSITE" id="PS51755"/>
    </source>
</evidence>
<keyword evidence="5" id="KW-0804">Transcription</keyword>
<feature type="DNA-binding region" description="OmpR/PhoB-type" evidence="7">
    <location>
        <begin position="124"/>
        <end position="222"/>
    </location>
</feature>
<evidence type="ECO:0000256" key="1">
    <source>
        <dbReference type="ARBA" id="ARBA00022553"/>
    </source>
</evidence>
<proteinExistence type="predicted"/>
<keyword evidence="11" id="KW-1185">Reference proteome</keyword>
<dbReference type="OrthoDB" id="9790442at2"/>
<feature type="modified residue" description="4-aspartylphosphate" evidence="6">
    <location>
        <position position="51"/>
    </location>
</feature>
<feature type="domain" description="OmpR/PhoB-type" evidence="9">
    <location>
        <begin position="124"/>
        <end position="222"/>
    </location>
</feature>
<evidence type="ECO:0000256" key="6">
    <source>
        <dbReference type="PROSITE-ProRule" id="PRU00169"/>
    </source>
</evidence>
<dbReference type="STRING" id="549789.NIES30_22570"/>